<dbReference type="OrthoDB" id="9428291at2759"/>
<keyword evidence="3" id="KW-1185">Reference proteome</keyword>
<feature type="non-terminal residue" evidence="2">
    <location>
        <position position="1"/>
    </location>
</feature>
<feature type="region of interest" description="Disordered" evidence="1">
    <location>
        <begin position="1"/>
        <end position="43"/>
    </location>
</feature>
<dbReference type="EMBL" id="LZPO01117091">
    <property type="protein sequence ID" value="OBS57452.1"/>
    <property type="molecule type" value="Genomic_DNA"/>
</dbReference>
<name>A0A1A6FW89_NEOLE</name>
<gene>
    <name evidence="2" type="ORF">A6R68_11421</name>
</gene>
<feature type="compositionally biased region" description="Basic and acidic residues" evidence="1">
    <location>
        <begin position="1"/>
        <end position="38"/>
    </location>
</feature>
<dbReference type="AlphaFoldDB" id="A0A1A6FW89"/>
<organism evidence="2 3">
    <name type="scientific">Neotoma lepida</name>
    <name type="common">Desert woodrat</name>
    <dbReference type="NCBI Taxonomy" id="56216"/>
    <lineage>
        <taxon>Eukaryota</taxon>
        <taxon>Metazoa</taxon>
        <taxon>Chordata</taxon>
        <taxon>Craniata</taxon>
        <taxon>Vertebrata</taxon>
        <taxon>Euteleostomi</taxon>
        <taxon>Mammalia</taxon>
        <taxon>Eutheria</taxon>
        <taxon>Euarchontoglires</taxon>
        <taxon>Glires</taxon>
        <taxon>Rodentia</taxon>
        <taxon>Myomorpha</taxon>
        <taxon>Muroidea</taxon>
        <taxon>Cricetidae</taxon>
        <taxon>Neotominae</taxon>
        <taxon>Neotoma</taxon>
    </lineage>
</organism>
<sequence>LLNAYDEHQTLLKEQDTLKRKAENGSEEPEEKKAHTEDMSSAQIIDGDLQANQAAYNYSAWYQYNYQNPWNYGQYYPPPPT</sequence>
<accession>A0A1A6FW89</accession>
<evidence type="ECO:0000313" key="2">
    <source>
        <dbReference type="EMBL" id="OBS57452.1"/>
    </source>
</evidence>
<proteinExistence type="predicted"/>
<dbReference type="STRING" id="56216.A0A1A6FW89"/>
<evidence type="ECO:0000313" key="3">
    <source>
        <dbReference type="Proteomes" id="UP000092124"/>
    </source>
</evidence>
<dbReference type="Proteomes" id="UP000092124">
    <property type="component" value="Unassembled WGS sequence"/>
</dbReference>
<reference evidence="2 3" key="1">
    <citation type="submission" date="2016-06" db="EMBL/GenBank/DDBJ databases">
        <title>The Draft Genome Sequence and Annotation of the Desert Woodrat Neotoma lepida.</title>
        <authorList>
            <person name="Campbell M."/>
            <person name="Oakeson K.F."/>
            <person name="Yandell M."/>
            <person name="Halpert J.R."/>
            <person name="Dearing D."/>
        </authorList>
    </citation>
    <scope>NUCLEOTIDE SEQUENCE [LARGE SCALE GENOMIC DNA]</scope>
    <source>
        <strain evidence="2">417</strain>
        <tissue evidence="2">Liver</tissue>
    </source>
</reference>
<comment type="caution">
    <text evidence="2">The sequence shown here is derived from an EMBL/GenBank/DDBJ whole genome shotgun (WGS) entry which is preliminary data.</text>
</comment>
<protein>
    <recommendedName>
        <fullName evidence="4">Pre-mRNA-processing factor 39</fullName>
    </recommendedName>
</protein>
<evidence type="ECO:0000256" key="1">
    <source>
        <dbReference type="SAM" id="MobiDB-lite"/>
    </source>
</evidence>
<evidence type="ECO:0008006" key="4">
    <source>
        <dbReference type="Google" id="ProtNLM"/>
    </source>
</evidence>